<organism evidence="4 5">
    <name type="scientific">Stylonychia lemnae</name>
    <name type="common">Ciliate</name>
    <dbReference type="NCBI Taxonomy" id="5949"/>
    <lineage>
        <taxon>Eukaryota</taxon>
        <taxon>Sar</taxon>
        <taxon>Alveolata</taxon>
        <taxon>Ciliophora</taxon>
        <taxon>Intramacronucleata</taxon>
        <taxon>Spirotrichea</taxon>
        <taxon>Stichotrichia</taxon>
        <taxon>Sporadotrichida</taxon>
        <taxon>Oxytrichidae</taxon>
        <taxon>Stylonychinae</taxon>
        <taxon>Stylonychia</taxon>
    </lineage>
</organism>
<dbReference type="PANTHER" id="PTHR24055">
    <property type="entry name" value="MITOGEN-ACTIVATED PROTEIN KINASE"/>
    <property type="match status" value="1"/>
</dbReference>
<dbReference type="GO" id="GO:0005524">
    <property type="term" value="F:ATP binding"/>
    <property type="evidence" value="ECO:0007669"/>
    <property type="project" value="UniProtKB-KW"/>
</dbReference>
<dbReference type="InParanoid" id="A0A078AWW1"/>
<protein>
    <submittedName>
        <fullName evidence="4">Protein kinase</fullName>
    </submittedName>
</protein>
<feature type="domain" description="Protein kinase" evidence="3">
    <location>
        <begin position="1"/>
        <end position="239"/>
    </location>
</feature>
<evidence type="ECO:0000256" key="2">
    <source>
        <dbReference type="ARBA" id="ARBA00022840"/>
    </source>
</evidence>
<dbReference type="AlphaFoldDB" id="A0A078AWW1"/>
<dbReference type="InterPro" id="IPR008271">
    <property type="entry name" value="Ser/Thr_kinase_AS"/>
</dbReference>
<dbReference type="InterPro" id="IPR050117">
    <property type="entry name" value="MAPK"/>
</dbReference>
<dbReference type="OrthoDB" id="2158884at2759"/>
<proteinExistence type="predicted"/>
<evidence type="ECO:0000313" key="5">
    <source>
        <dbReference type="Proteomes" id="UP000039865"/>
    </source>
</evidence>
<evidence type="ECO:0000259" key="3">
    <source>
        <dbReference type="PROSITE" id="PS50011"/>
    </source>
</evidence>
<dbReference type="SUPFAM" id="SSF56112">
    <property type="entry name" value="Protein kinase-like (PK-like)"/>
    <property type="match status" value="1"/>
</dbReference>
<name>A0A078AWW1_STYLE</name>
<evidence type="ECO:0000313" key="4">
    <source>
        <dbReference type="EMBL" id="CDW85742.1"/>
    </source>
</evidence>
<dbReference type="Proteomes" id="UP000039865">
    <property type="component" value="Unassembled WGS sequence"/>
</dbReference>
<gene>
    <name evidence="4" type="primary">Contig9674.g10344</name>
    <name evidence="4" type="ORF">STYLEM_14828</name>
</gene>
<dbReference type="InterPro" id="IPR011009">
    <property type="entry name" value="Kinase-like_dom_sf"/>
</dbReference>
<accession>A0A078AWW1</accession>
<sequence length="327" mass="38181">MKTGEIVAIKKMKKKYYKWDACVSLREIHSLMKLSHPNIVQLYEVILDKSVLHFVFEYLDMNVYQLMKERKKLFPEHLIRNIMFQTLQGLAYMHKYNYFHRDLKPENLLCYYQTIKIADFGAPEILLRAPNYNAPIDIFAMGAIMAELFTMRPLFPGQSEADQMTQICKVLGTPTRINWPDGFKLAQQLGFKFPSFMPQNLSSIIQNASEDAIELIQAMLNYDPSKRPTAAECLQFKFFQVRVPIPINAPDFEEQKSSNLDDELEIQQKPSQEQKQFQSKVRQQLLNQENNLSQQGRKISSLQMMKRSRYKPGVNTALKPQQINIEQ</sequence>
<dbReference type="EMBL" id="CCKQ01014012">
    <property type="protein sequence ID" value="CDW85742.1"/>
    <property type="molecule type" value="Genomic_DNA"/>
</dbReference>
<evidence type="ECO:0000256" key="1">
    <source>
        <dbReference type="ARBA" id="ARBA00022741"/>
    </source>
</evidence>
<keyword evidence="5" id="KW-1185">Reference proteome</keyword>
<keyword evidence="1" id="KW-0547">Nucleotide-binding</keyword>
<dbReference type="InterPro" id="IPR000719">
    <property type="entry name" value="Prot_kinase_dom"/>
</dbReference>
<dbReference type="Gene3D" id="1.10.510.10">
    <property type="entry name" value="Transferase(Phosphotransferase) domain 1"/>
    <property type="match status" value="2"/>
</dbReference>
<dbReference type="SMART" id="SM00220">
    <property type="entry name" value="S_TKc"/>
    <property type="match status" value="1"/>
</dbReference>
<keyword evidence="2" id="KW-0067">ATP-binding</keyword>
<dbReference type="PROSITE" id="PS50011">
    <property type="entry name" value="PROTEIN_KINASE_DOM"/>
    <property type="match status" value="1"/>
</dbReference>
<dbReference type="PROSITE" id="PS00108">
    <property type="entry name" value="PROTEIN_KINASE_ST"/>
    <property type="match status" value="1"/>
</dbReference>
<dbReference type="Pfam" id="PF00069">
    <property type="entry name" value="Pkinase"/>
    <property type="match status" value="2"/>
</dbReference>
<dbReference type="Gene3D" id="3.30.200.20">
    <property type="entry name" value="Phosphorylase Kinase, domain 1"/>
    <property type="match status" value="1"/>
</dbReference>
<dbReference type="GO" id="GO:0004672">
    <property type="term" value="F:protein kinase activity"/>
    <property type="evidence" value="ECO:0007669"/>
    <property type="project" value="InterPro"/>
</dbReference>
<keyword evidence="4" id="KW-0808">Transferase</keyword>
<keyword evidence="4" id="KW-0418">Kinase</keyword>
<reference evidence="4 5" key="1">
    <citation type="submission" date="2014-06" db="EMBL/GenBank/DDBJ databases">
        <authorList>
            <person name="Swart Estienne"/>
        </authorList>
    </citation>
    <scope>NUCLEOTIDE SEQUENCE [LARGE SCALE GENOMIC DNA]</scope>
    <source>
        <strain evidence="4 5">130c</strain>
    </source>
</reference>
<dbReference type="OMA" id="LLHDTHY"/>